<protein>
    <submittedName>
        <fullName evidence="5">Gfa-like protein</fullName>
    </submittedName>
</protein>
<keyword evidence="3" id="KW-0862">Zinc</keyword>
<gene>
    <name evidence="5" type="ORF">MGWOODY_Tha2853</name>
</gene>
<feature type="domain" description="CENP-V/GFA" evidence="4">
    <location>
        <begin position="1"/>
        <end position="73"/>
    </location>
</feature>
<evidence type="ECO:0000313" key="5">
    <source>
        <dbReference type="EMBL" id="CUS41764.1"/>
    </source>
</evidence>
<dbReference type="AlphaFoldDB" id="A0A160TEZ1"/>
<accession>A0A160TEZ1</accession>
<dbReference type="GO" id="GO:0046872">
    <property type="term" value="F:metal ion binding"/>
    <property type="evidence" value="ECO:0007669"/>
    <property type="project" value="UniProtKB-KW"/>
</dbReference>
<evidence type="ECO:0000256" key="2">
    <source>
        <dbReference type="ARBA" id="ARBA00022723"/>
    </source>
</evidence>
<evidence type="ECO:0000256" key="3">
    <source>
        <dbReference type="ARBA" id="ARBA00022833"/>
    </source>
</evidence>
<dbReference type="SUPFAM" id="SSF51316">
    <property type="entry name" value="Mss4-like"/>
    <property type="match status" value="1"/>
</dbReference>
<sequence length="86" mass="9643">MALMSVLTVPVDELTLDVKDDALTTYTFNSHHVKHHFCKFCGIYTFHKSKVTGGYRLNLGCIDNLDTDNLPFTFFNGANLPSITES</sequence>
<keyword evidence="2" id="KW-0479">Metal-binding</keyword>
<dbReference type="PANTHER" id="PTHR28620">
    <property type="entry name" value="CENTROMERE PROTEIN V"/>
    <property type="match status" value="1"/>
</dbReference>
<dbReference type="EMBL" id="CZQC01000051">
    <property type="protein sequence ID" value="CUS41764.1"/>
    <property type="molecule type" value="Genomic_DNA"/>
</dbReference>
<proteinExistence type="inferred from homology"/>
<evidence type="ECO:0000259" key="4">
    <source>
        <dbReference type="PROSITE" id="PS51891"/>
    </source>
</evidence>
<dbReference type="PROSITE" id="PS51891">
    <property type="entry name" value="CENP_V_GFA"/>
    <property type="match status" value="1"/>
</dbReference>
<comment type="similarity">
    <text evidence="1">Belongs to the Gfa family.</text>
</comment>
<organism evidence="5">
    <name type="scientific">hydrothermal vent metagenome</name>
    <dbReference type="NCBI Taxonomy" id="652676"/>
    <lineage>
        <taxon>unclassified sequences</taxon>
        <taxon>metagenomes</taxon>
        <taxon>ecological metagenomes</taxon>
    </lineage>
</organism>
<dbReference type="Gene3D" id="2.170.150.70">
    <property type="match status" value="1"/>
</dbReference>
<dbReference type="PANTHER" id="PTHR28620:SF1">
    <property type="entry name" value="CENP-V_GFA DOMAIN-CONTAINING PROTEIN"/>
    <property type="match status" value="1"/>
</dbReference>
<dbReference type="InterPro" id="IPR052355">
    <property type="entry name" value="CENP-V-like"/>
</dbReference>
<reference evidence="5" key="1">
    <citation type="submission" date="2015-10" db="EMBL/GenBank/DDBJ databases">
        <authorList>
            <person name="Gilbert D.G."/>
        </authorList>
    </citation>
    <scope>NUCLEOTIDE SEQUENCE</scope>
</reference>
<dbReference type="InterPro" id="IPR011057">
    <property type="entry name" value="Mss4-like_sf"/>
</dbReference>
<dbReference type="InterPro" id="IPR006913">
    <property type="entry name" value="CENP-V/GFA"/>
</dbReference>
<dbReference type="GO" id="GO:0016846">
    <property type="term" value="F:carbon-sulfur lyase activity"/>
    <property type="evidence" value="ECO:0007669"/>
    <property type="project" value="InterPro"/>
</dbReference>
<evidence type="ECO:0000256" key="1">
    <source>
        <dbReference type="ARBA" id="ARBA00005495"/>
    </source>
</evidence>
<name>A0A160TEZ1_9ZZZZ</name>